<evidence type="ECO:0000256" key="2">
    <source>
        <dbReference type="ARBA" id="ARBA00023277"/>
    </source>
</evidence>
<keyword evidence="2 5" id="KW-0119">Carbohydrate metabolism</keyword>
<proteinExistence type="inferred from homology"/>
<dbReference type="Gene3D" id="1.20.1430.10">
    <property type="entry name" value="Families 57/38 glycoside transferase, middle domain"/>
    <property type="match status" value="1"/>
</dbReference>
<organism evidence="8 9">
    <name type="scientific">Candidatus Cryosericum terrychapinii</name>
    <dbReference type="NCBI Taxonomy" id="2290919"/>
    <lineage>
        <taxon>Bacteria</taxon>
        <taxon>Pseudomonadati</taxon>
        <taxon>Caldisericota/Cryosericota group</taxon>
        <taxon>Candidatus Cryosericota</taxon>
        <taxon>Candidatus Cryosericia</taxon>
        <taxon>Candidatus Cryosericales</taxon>
        <taxon>Candidatus Cryosericaceae</taxon>
        <taxon>Candidatus Cryosericum</taxon>
    </lineage>
</organism>
<feature type="binding site" evidence="4">
    <location>
        <position position="249"/>
    </location>
    <ligand>
        <name>substrate</name>
    </ligand>
</feature>
<dbReference type="InterPro" id="IPR028995">
    <property type="entry name" value="Glyco_hydro_57/38_cen_sf"/>
</dbReference>
<dbReference type="InterPro" id="IPR004300">
    <property type="entry name" value="Glyco_hydro_57_N"/>
</dbReference>
<dbReference type="EMBL" id="QXIS01000034">
    <property type="protein sequence ID" value="RIE05578.1"/>
    <property type="molecule type" value="Genomic_DNA"/>
</dbReference>
<evidence type="ECO:0000256" key="3">
    <source>
        <dbReference type="PIRSR" id="PIRSR640042-1"/>
    </source>
</evidence>
<feature type="binding site" evidence="4">
    <location>
        <position position="448"/>
    </location>
    <ligand>
        <name>substrate</name>
    </ligand>
</feature>
<dbReference type="SUPFAM" id="SSF88713">
    <property type="entry name" value="Glycoside hydrolase/deacetylase"/>
    <property type="match status" value="1"/>
</dbReference>
<dbReference type="SUPFAM" id="SSF88688">
    <property type="entry name" value="Families 57/38 glycoside transferase middle domain"/>
    <property type="match status" value="1"/>
</dbReference>
<dbReference type="AlphaFoldDB" id="A0A398CYH5"/>
<evidence type="ECO:0000259" key="7">
    <source>
        <dbReference type="Pfam" id="PF09210"/>
    </source>
</evidence>
<feature type="binding site" evidence="4">
    <location>
        <position position="266"/>
    </location>
    <ligand>
        <name>substrate</name>
    </ligand>
</feature>
<feature type="active site" description="Nucleophile" evidence="3">
    <location>
        <position position="186"/>
    </location>
</feature>
<dbReference type="PANTHER" id="PTHR41695">
    <property type="entry name" value="1,4-ALPHA-GLUCAN BRANCHING ENZYME RV3031-RELATED"/>
    <property type="match status" value="1"/>
</dbReference>
<sequence length="509" mass="57561">MGSRFVLVLHSHLPYVLGKGRWPFGEEWLHEVVLETYLPLLEGLECLAHDDIPAPIAIGLTPILMEQLKSPDFVTKFRTWTDAKRAALEEDVSRLPDTPEVRELNIFYRDELERRRSQFDALGGDVVGAFASLQERGRLEVMTSCATHGYMPLFGNDESRRLQIRTGAAAYQHWMGRRPNGFWLPECGYIPGVERLLAEEGLRYFIADAAAFDTGPGQEYNNGHIPVATSAEAPWKPWDIGAGVAVFLRNPATSQRVWSRDLGYPGDGVYREFHKRCEGSGWQYWRITSKQTDLGSKELYRPAEARARTREDAADFASLLRDMATAHEQAVGDPGVIVTAYDTELFGHWWYEGPTWIVDMLRSLADQASVTATAPMDILNSRILPPGKLRESSWGAGGGHNNWMNPETAWIWDNIHDDQRHFIDLLPQLHGQTGDMLLREILLEESSDWSFLITTGQARTYGTSRFLEHHRKVRALFAAVDGTGQLPASQTELDDPVFKYVHLNDVRRA</sequence>
<accession>A0A398CYH5</accession>
<feature type="active site" description="Proton donor" evidence="3">
    <location>
        <position position="342"/>
    </location>
</feature>
<evidence type="ECO:0000256" key="5">
    <source>
        <dbReference type="RuleBase" id="RU361196"/>
    </source>
</evidence>
<dbReference type="InterPro" id="IPR011330">
    <property type="entry name" value="Glyco_hydro/deAcase_b/a-brl"/>
</dbReference>
<dbReference type="GO" id="GO:0030979">
    <property type="term" value="P:alpha-glucan biosynthetic process"/>
    <property type="evidence" value="ECO:0007669"/>
    <property type="project" value="InterPro"/>
</dbReference>
<dbReference type="OrthoDB" id="9803279at2"/>
<feature type="binding site" evidence="4">
    <location>
        <position position="394"/>
    </location>
    <ligand>
        <name>substrate</name>
    </ligand>
</feature>
<keyword evidence="9" id="KW-1185">Reference proteome</keyword>
<dbReference type="InterPro" id="IPR037090">
    <property type="entry name" value="57_glycoside_trans_central"/>
</dbReference>
<dbReference type="Pfam" id="PF03065">
    <property type="entry name" value="Glyco_hydro_57"/>
    <property type="match status" value="1"/>
</dbReference>
<dbReference type="Pfam" id="PF09210">
    <property type="entry name" value="BE_C"/>
    <property type="match status" value="1"/>
</dbReference>
<comment type="caution">
    <text evidence="8">The sequence shown here is derived from an EMBL/GenBank/DDBJ whole genome shotgun (WGS) entry which is preliminary data.</text>
</comment>
<protein>
    <submittedName>
        <fullName evidence="8">DUF1957 domain-containing protein</fullName>
    </submittedName>
</protein>
<evidence type="ECO:0000313" key="8">
    <source>
        <dbReference type="EMBL" id="RIE05578.1"/>
    </source>
</evidence>
<dbReference type="InterPro" id="IPR015293">
    <property type="entry name" value="BE_C"/>
</dbReference>
<evidence type="ECO:0000313" key="9">
    <source>
        <dbReference type="Proteomes" id="UP000266328"/>
    </source>
</evidence>
<dbReference type="InterPro" id="IPR040042">
    <property type="entry name" value="Branching_enz_MT3115-like"/>
</dbReference>
<evidence type="ECO:0000256" key="4">
    <source>
        <dbReference type="PIRSR" id="PIRSR640042-2"/>
    </source>
</evidence>
<evidence type="ECO:0000259" key="6">
    <source>
        <dbReference type="Pfam" id="PF03065"/>
    </source>
</evidence>
<feature type="domain" description="Glycoside hydrolase family 57 N-terminal" evidence="6">
    <location>
        <begin position="6"/>
        <end position="373"/>
    </location>
</feature>
<dbReference type="RefSeq" id="WP_119089537.1">
    <property type="nucleotide sequence ID" value="NZ_QXIS01000034.1"/>
</dbReference>
<dbReference type="PANTHER" id="PTHR41695:SF1">
    <property type="entry name" value="1,4-ALPHA-GLUCAN BRANCHING ENZYME TK1436"/>
    <property type="match status" value="1"/>
</dbReference>
<dbReference type="GO" id="GO:0005576">
    <property type="term" value="C:extracellular region"/>
    <property type="evidence" value="ECO:0007669"/>
    <property type="project" value="TreeGrafter"/>
</dbReference>
<dbReference type="Proteomes" id="UP000266328">
    <property type="component" value="Unassembled WGS sequence"/>
</dbReference>
<reference evidence="8 9" key="1">
    <citation type="submission" date="2018-09" db="EMBL/GenBank/DDBJ databases">
        <title>Discovery and Ecogenomic Context for Candidatus Cryosericales, a Global Caldiserica Order Active in Thawing Permafrost.</title>
        <authorList>
            <person name="Martinez M.A."/>
            <person name="Woodcroft B.J."/>
            <person name="Ignacio Espinoza J.C."/>
            <person name="Zayed A."/>
            <person name="Singleton C.M."/>
            <person name="Boyd J."/>
            <person name="Li Y.-F."/>
            <person name="Purvine S."/>
            <person name="Maughan H."/>
            <person name="Hodgkins S.B."/>
            <person name="Anderson D."/>
            <person name="Sederholm M."/>
            <person name="Temperton B."/>
            <person name="Saleska S.R."/>
            <person name="Tyson G.W."/>
            <person name="Rich V.I."/>
        </authorList>
    </citation>
    <scope>NUCLEOTIDE SEQUENCE [LARGE SCALE GENOMIC DNA]</scope>
    <source>
        <strain evidence="8 9">SMC7</strain>
    </source>
</reference>
<gene>
    <name evidence="8" type="ORF">SMC7_06475</name>
</gene>
<dbReference type="GO" id="GO:0003844">
    <property type="term" value="F:1,4-alpha-glucan branching enzyme activity"/>
    <property type="evidence" value="ECO:0007669"/>
    <property type="project" value="InterPro"/>
</dbReference>
<name>A0A398CYH5_9BACT</name>
<dbReference type="InterPro" id="IPR027291">
    <property type="entry name" value="Glyco_hydro_38_N_sf"/>
</dbReference>
<feature type="domain" description="1,4-alpha-glucan branching enzyme C-terminal" evidence="7">
    <location>
        <begin position="431"/>
        <end position="501"/>
    </location>
</feature>
<evidence type="ECO:0000256" key="1">
    <source>
        <dbReference type="ARBA" id="ARBA00006821"/>
    </source>
</evidence>
<comment type="similarity">
    <text evidence="1 5">Belongs to the glycosyl hydrolase 57 family.</text>
</comment>
<dbReference type="Gene3D" id="3.20.110.10">
    <property type="entry name" value="Glycoside hydrolase 38, N terminal domain"/>
    <property type="match status" value="1"/>
</dbReference>